<evidence type="ECO:0000256" key="1">
    <source>
        <dbReference type="SAM" id="MobiDB-lite"/>
    </source>
</evidence>
<sequence>MRKALLAAVFVFATITAFAQSPRSAQSAPKPVEQRAADITAGMAKHLRLTPEQTKKVADINLTSMKEADKVLKKHKSNPKKVASEMEIITETRLSRIKDVLTPLQFSQYQQRREEKMGVPKEAQTFPASGTQGGTRYNEQNNN</sequence>
<keyword evidence="4" id="KW-1185">Reference proteome</keyword>
<proteinExistence type="predicted"/>
<evidence type="ECO:0000313" key="4">
    <source>
        <dbReference type="Proteomes" id="UP001476807"/>
    </source>
</evidence>
<dbReference type="RefSeq" id="WP_350412168.1">
    <property type="nucleotide sequence ID" value="NZ_JBEOKT010000006.1"/>
</dbReference>
<accession>A0ABV1RTQ1</accession>
<keyword evidence="2" id="KW-0732">Signal</keyword>
<gene>
    <name evidence="3" type="ORF">ABS362_09355</name>
</gene>
<protein>
    <recommendedName>
        <fullName evidence="5">DUF4890 domain-containing protein</fullName>
    </recommendedName>
</protein>
<comment type="caution">
    <text evidence="3">The sequence shown here is derived from an EMBL/GenBank/DDBJ whole genome shotgun (WGS) entry which is preliminary data.</text>
</comment>
<reference evidence="3 4" key="1">
    <citation type="submission" date="2024-06" db="EMBL/GenBank/DDBJ databases">
        <title>Pontibacter populi HYL7-15.</title>
        <authorList>
            <person name="Kim M.K."/>
        </authorList>
    </citation>
    <scope>NUCLEOTIDE SEQUENCE [LARGE SCALE GENOMIC DNA]</scope>
    <source>
        <strain evidence="3 4">HYL7-15</strain>
    </source>
</reference>
<evidence type="ECO:0008006" key="5">
    <source>
        <dbReference type="Google" id="ProtNLM"/>
    </source>
</evidence>
<feature type="chain" id="PRO_5045296679" description="DUF4890 domain-containing protein" evidence="2">
    <location>
        <begin position="20"/>
        <end position="143"/>
    </location>
</feature>
<evidence type="ECO:0000256" key="2">
    <source>
        <dbReference type="SAM" id="SignalP"/>
    </source>
</evidence>
<evidence type="ECO:0000313" key="3">
    <source>
        <dbReference type="EMBL" id="MER2997753.1"/>
    </source>
</evidence>
<feature type="region of interest" description="Disordered" evidence="1">
    <location>
        <begin position="110"/>
        <end position="143"/>
    </location>
</feature>
<dbReference type="Proteomes" id="UP001476807">
    <property type="component" value="Unassembled WGS sequence"/>
</dbReference>
<feature type="signal peptide" evidence="2">
    <location>
        <begin position="1"/>
        <end position="19"/>
    </location>
</feature>
<name>A0ABV1RTQ1_9BACT</name>
<dbReference type="EMBL" id="JBEOKT010000006">
    <property type="protein sequence ID" value="MER2997753.1"/>
    <property type="molecule type" value="Genomic_DNA"/>
</dbReference>
<feature type="compositionally biased region" description="Polar residues" evidence="1">
    <location>
        <begin position="126"/>
        <end position="143"/>
    </location>
</feature>
<organism evidence="3 4">
    <name type="scientific">Pontibacter populi</name>
    <dbReference type="NCBI Taxonomy" id="890055"/>
    <lineage>
        <taxon>Bacteria</taxon>
        <taxon>Pseudomonadati</taxon>
        <taxon>Bacteroidota</taxon>
        <taxon>Cytophagia</taxon>
        <taxon>Cytophagales</taxon>
        <taxon>Hymenobacteraceae</taxon>
        <taxon>Pontibacter</taxon>
    </lineage>
</organism>